<evidence type="ECO:0000313" key="2">
    <source>
        <dbReference type="Proteomes" id="UP001303046"/>
    </source>
</evidence>
<accession>A0ABR1DDP2</accession>
<reference evidence="1 2" key="1">
    <citation type="submission" date="2023-08" db="EMBL/GenBank/DDBJ databases">
        <title>A Necator americanus chromosomal reference genome.</title>
        <authorList>
            <person name="Ilik V."/>
            <person name="Petrzelkova K.J."/>
            <person name="Pardy F."/>
            <person name="Fuh T."/>
            <person name="Niatou-Singa F.S."/>
            <person name="Gouil Q."/>
            <person name="Baker L."/>
            <person name="Ritchie M.E."/>
            <person name="Jex A.R."/>
            <person name="Gazzola D."/>
            <person name="Li H."/>
            <person name="Toshio Fujiwara R."/>
            <person name="Zhan B."/>
            <person name="Aroian R.V."/>
            <person name="Pafco B."/>
            <person name="Schwarz E.M."/>
        </authorList>
    </citation>
    <scope>NUCLEOTIDE SEQUENCE [LARGE SCALE GENOMIC DNA]</scope>
    <source>
        <strain evidence="1 2">Aroian</strain>
        <tissue evidence="1">Whole animal</tissue>
    </source>
</reference>
<keyword evidence="2" id="KW-1185">Reference proteome</keyword>
<protein>
    <submittedName>
        <fullName evidence="1">Uncharacterized protein</fullName>
    </submittedName>
</protein>
<comment type="caution">
    <text evidence="1">The sequence shown here is derived from an EMBL/GenBank/DDBJ whole genome shotgun (WGS) entry which is preliminary data.</text>
</comment>
<sequence>MYALCKKSKSSMSSVFPRMRNWCERKKKGPRVATTASLHSRTFVSDSAWISTRVRVFKSSRRAHLISLICSLHTTADKNVSLSCAALYSRGKIAKLNLSVSRCHPVQDRLNNCSQEE</sequence>
<evidence type="ECO:0000313" key="1">
    <source>
        <dbReference type="EMBL" id="KAK6748375.1"/>
    </source>
</evidence>
<dbReference type="EMBL" id="JAVFWL010000004">
    <property type="protein sequence ID" value="KAK6748375.1"/>
    <property type="molecule type" value="Genomic_DNA"/>
</dbReference>
<organism evidence="1 2">
    <name type="scientific">Necator americanus</name>
    <name type="common">Human hookworm</name>
    <dbReference type="NCBI Taxonomy" id="51031"/>
    <lineage>
        <taxon>Eukaryota</taxon>
        <taxon>Metazoa</taxon>
        <taxon>Ecdysozoa</taxon>
        <taxon>Nematoda</taxon>
        <taxon>Chromadorea</taxon>
        <taxon>Rhabditida</taxon>
        <taxon>Rhabditina</taxon>
        <taxon>Rhabditomorpha</taxon>
        <taxon>Strongyloidea</taxon>
        <taxon>Ancylostomatidae</taxon>
        <taxon>Bunostominae</taxon>
        <taxon>Necator</taxon>
    </lineage>
</organism>
<name>A0ABR1DDP2_NECAM</name>
<gene>
    <name evidence="1" type="primary">Necator_chrIV.g14458</name>
    <name evidence="1" type="ORF">RB195_001164</name>
</gene>
<dbReference type="Proteomes" id="UP001303046">
    <property type="component" value="Unassembled WGS sequence"/>
</dbReference>
<proteinExistence type="predicted"/>